<dbReference type="AlphaFoldDB" id="A0A8X6N0S3"/>
<evidence type="ECO:0000313" key="2">
    <source>
        <dbReference type="EMBL" id="GFU35676.1"/>
    </source>
</evidence>
<dbReference type="OrthoDB" id="6440929at2759"/>
<protein>
    <submittedName>
        <fullName evidence="1">Uncharacterized protein</fullName>
    </submittedName>
</protein>
<organism evidence="1 3">
    <name type="scientific">Nephila pilipes</name>
    <name type="common">Giant wood spider</name>
    <name type="synonym">Nephila maculata</name>
    <dbReference type="NCBI Taxonomy" id="299642"/>
    <lineage>
        <taxon>Eukaryota</taxon>
        <taxon>Metazoa</taxon>
        <taxon>Ecdysozoa</taxon>
        <taxon>Arthropoda</taxon>
        <taxon>Chelicerata</taxon>
        <taxon>Arachnida</taxon>
        <taxon>Araneae</taxon>
        <taxon>Araneomorphae</taxon>
        <taxon>Entelegynae</taxon>
        <taxon>Araneoidea</taxon>
        <taxon>Nephilidae</taxon>
        <taxon>Nephila</taxon>
    </lineage>
</organism>
<name>A0A8X6N0S3_NEPPI</name>
<reference evidence="1" key="1">
    <citation type="submission" date="2020-08" db="EMBL/GenBank/DDBJ databases">
        <title>Multicomponent nature underlies the extraordinary mechanical properties of spider dragline silk.</title>
        <authorList>
            <person name="Kono N."/>
            <person name="Nakamura H."/>
            <person name="Mori M."/>
            <person name="Yoshida Y."/>
            <person name="Ohtoshi R."/>
            <person name="Malay A.D."/>
            <person name="Moran D.A.P."/>
            <person name="Tomita M."/>
            <person name="Numata K."/>
            <person name="Arakawa K."/>
        </authorList>
    </citation>
    <scope>NUCLEOTIDE SEQUENCE</scope>
</reference>
<comment type="caution">
    <text evidence="1">The sequence shown here is derived from an EMBL/GenBank/DDBJ whole genome shotgun (WGS) entry which is preliminary data.</text>
</comment>
<sequence>MFKSRTNLHTKRLSNLHFPRDVSPLRNPEVDLLPTPTLLPRAHPPVISENLEYLRLFGVDALFPSFKTWKREGKIFKTSIFHRRDACPRYSSTCDRDVINVGPSLKSWCRDQDTVRQRKVGKVHPV</sequence>
<evidence type="ECO:0000313" key="3">
    <source>
        <dbReference type="Proteomes" id="UP000887013"/>
    </source>
</evidence>
<keyword evidence="3" id="KW-1185">Reference proteome</keyword>
<accession>A0A8X6N0S3</accession>
<dbReference type="EMBL" id="BMAW01098960">
    <property type="protein sequence ID" value="GFS87554.1"/>
    <property type="molecule type" value="Genomic_DNA"/>
</dbReference>
<evidence type="ECO:0000313" key="1">
    <source>
        <dbReference type="EMBL" id="GFS87554.1"/>
    </source>
</evidence>
<proteinExistence type="predicted"/>
<dbReference type="Proteomes" id="UP000887013">
    <property type="component" value="Unassembled WGS sequence"/>
</dbReference>
<dbReference type="EMBL" id="BMAW01083795">
    <property type="protein sequence ID" value="GFU35676.1"/>
    <property type="molecule type" value="Genomic_DNA"/>
</dbReference>
<gene>
    <name evidence="2" type="ORF">NPIL_209171</name>
    <name evidence="1" type="ORF">NPIL_671181</name>
</gene>